<dbReference type="InterPro" id="IPR038175">
    <property type="entry name" value="CBM21_dom_sf"/>
</dbReference>
<feature type="compositionally biased region" description="Polar residues" evidence="1">
    <location>
        <begin position="299"/>
        <end position="310"/>
    </location>
</feature>
<reference evidence="4" key="1">
    <citation type="journal article" date="2014" name="Proc. Natl. Acad. Sci. U.S.A.">
        <title>Extensive sampling of basidiomycete genomes demonstrates inadequacy of the white-rot/brown-rot paradigm for wood decay fungi.</title>
        <authorList>
            <person name="Riley R."/>
            <person name="Salamov A.A."/>
            <person name="Brown D.W."/>
            <person name="Nagy L.G."/>
            <person name="Floudas D."/>
            <person name="Held B.W."/>
            <person name="Levasseur A."/>
            <person name="Lombard V."/>
            <person name="Morin E."/>
            <person name="Otillar R."/>
            <person name="Lindquist E.A."/>
            <person name="Sun H."/>
            <person name="LaButti K.M."/>
            <person name="Schmutz J."/>
            <person name="Jabbour D."/>
            <person name="Luo H."/>
            <person name="Baker S.E."/>
            <person name="Pisabarro A.G."/>
            <person name="Walton J.D."/>
            <person name="Blanchette R.A."/>
            <person name="Henrissat B."/>
            <person name="Martin F."/>
            <person name="Cullen D."/>
            <person name="Hibbett D.S."/>
            <person name="Grigoriev I.V."/>
        </authorList>
    </citation>
    <scope>NUCLEOTIDE SEQUENCE [LARGE SCALE GENOMIC DNA]</scope>
    <source>
        <strain evidence="4">MUCL 33604</strain>
    </source>
</reference>
<feature type="compositionally biased region" description="Basic and acidic residues" evidence="1">
    <location>
        <begin position="589"/>
        <end position="605"/>
    </location>
</feature>
<dbReference type="InterPro" id="IPR005036">
    <property type="entry name" value="CBM21_dom"/>
</dbReference>
<proteinExistence type="predicted"/>
<dbReference type="GO" id="GO:0005979">
    <property type="term" value="P:regulation of glycogen biosynthetic process"/>
    <property type="evidence" value="ECO:0007669"/>
    <property type="project" value="TreeGrafter"/>
</dbReference>
<feature type="compositionally biased region" description="Polar residues" evidence="1">
    <location>
        <begin position="810"/>
        <end position="823"/>
    </location>
</feature>
<evidence type="ECO:0000313" key="4">
    <source>
        <dbReference type="Proteomes" id="UP000027265"/>
    </source>
</evidence>
<dbReference type="HOGENOM" id="CLU_010342_0_0_1"/>
<feature type="region of interest" description="Disordered" evidence="1">
    <location>
        <begin position="687"/>
        <end position="725"/>
    </location>
</feature>
<dbReference type="GO" id="GO:2001069">
    <property type="term" value="F:glycogen binding"/>
    <property type="evidence" value="ECO:0007669"/>
    <property type="project" value="TreeGrafter"/>
</dbReference>
<dbReference type="Pfam" id="PF03370">
    <property type="entry name" value="CBM_21"/>
    <property type="match status" value="1"/>
</dbReference>
<name>A0A067PXY7_9AGAM</name>
<evidence type="ECO:0000259" key="2">
    <source>
        <dbReference type="PROSITE" id="PS51159"/>
    </source>
</evidence>
<dbReference type="PANTHER" id="PTHR12307:SF36">
    <property type="entry name" value="GLYCOGEN-BINDING SUBUNIT 76A"/>
    <property type="match status" value="1"/>
</dbReference>
<feature type="compositionally biased region" description="Low complexity" evidence="1">
    <location>
        <begin position="554"/>
        <end position="568"/>
    </location>
</feature>
<dbReference type="GO" id="GO:0000164">
    <property type="term" value="C:protein phosphatase type 1 complex"/>
    <property type="evidence" value="ECO:0007669"/>
    <property type="project" value="TreeGrafter"/>
</dbReference>
<dbReference type="InterPro" id="IPR050782">
    <property type="entry name" value="PP1_regulatory_subunit_3"/>
</dbReference>
<feature type="compositionally biased region" description="Low complexity" evidence="1">
    <location>
        <begin position="151"/>
        <end position="161"/>
    </location>
</feature>
<dbReference type="OrthoDB" id="1881at2759"/>
<feature type="region of interest" description="Disordered" evidence="1">
    <location>
        <begin position="291"/>
        <end position="312"/>
    </location>
</feature>
<feature type="compositionally biased region" description="Low complexity" evidence="1">
    <location>
        <begin position="693"/>
        <end position="712"/>
    </location>
</feature>
<accession>A0A067PXY7</accession>
<protein>
    <submittedName>
        <fullName evidence="3">Carbohydrate-binding module family 21 protein</fullName>
    </submittedName>
</protein>
<dbReference type="Gene3D" id="2.60.40.2440">
    <property type="entry name" value="Carbohydrate binding type-21 domain"/>
    <property type="match status" value="1"/>
</dbReference>
<feature type="region of interest" description="Disordered" evidence="1">
    <location>
        <begin position="772"/>
        <end position="823"/>
    </location>
</feature>
<dbReference type="PROSITE" id="PS51159">
    <property type="entry name" value="CBM21"/>
    <property type="match status" value="1"/>
</dbReference>
<keyword evidence="4" id="KW-1185">Reference proteome</keyword>
<feature type="domain" description="CBM21" evidence="2">
    <location>
        <begin position="335"/>
        <end position="445"/>
    </location>
</feature>
<feature type="compositionally biased region" description="Basic and acidic residues" evidence="1">
    <location>
        <begin position="198"/>
        <end position="208"/>
    </location>
</feature>
<dbReference type="AlphaFoldDB" id="A0A067PXY7"/>
<feature type="compositionally biased region" description="Low complexity" evidence="1">
    <location>
        <begin position="28"/>
        <end position="49"/>
    </location>
</feature>
<evidence type="ECO:0000256" key="1">
    <source>
        <dbReference type="SAM" id="MobiDB-lite"/>
    </source>
</evidence>
<dbReference type="EMBL" id="KL197715">
    <property type="protein sequence ID" value="KDQ59688.1"/>
    <property type="molecule type" value="Genomic_DNA"/>
</dbReference>
<organism evidence="3 4">
    <name type="scientific">Jaapia argillacea MUCL 33604</name>
    <dbReference type="NCBI Taxonomy" id="933084"/>
    <lineage>
        <taxon>Eukaryota</taxon>
        <taxon>Fungi</taxon>
        <taxon>Dikarya</taxon>
        <taxon>Basidiomycota</taxon>
        <taxon>Agaricomycotina</taxon>
        <taxon>Agaricomycetes</taxon>
        <taxon>Agaricomycetidae</taxon>
        <taxon>Jaapiales</taxon>
        <taxon>Jaapiaceae</taxon>
        <taxon>Jaapia</taxon>
    </lineage>
</organism>
<dbReference type="STRING" id="933084.A0A067PXY7"/>
<dbReference type="InParanoid" id="A0A067PXY7"/>
<feature type="compositionally biased region" description="Polar residues" evidence="1">
    <location>
        <begin position="792"/>
        <end position="802"/>
    </location>
</feature>
<dbReference type="Proteomes" id="UP000027265">
    <property type="component" value="Unassembled WGS sequence"/>
</dbReference>
<feature type="compositionally biased region" description="Polar residues" evidence="1">
    <location>
        <begin position="173"/>
        <end position="197"/>
    </location>
</feature>
<dbReference type="PANTHER" id="PTHR12307">
    <property type="entry name" value="PROTEIN PHOSPHATASE 1 REGULATORY SUBUNIT"/>
    <property type="match status" value="1"/>
</dbReference>
<sequence>MSMTMYSTPMEHSFSRDSNSAGAPLPSIPRRTSSSRSSRPQSISPPSSTLLIVQPPTPQTGHQFPSPPSIPGPDRISLHGSMNAESSSCTSSSSSESSPITFRARRVRGQRSPPALSPSEDPVNTPTPSVAKPRAVPSKPLSLSHAEDSTPEATPTPTAKTSDVESPRPIRVQNHSWSAKSGQQHLRMQSETITARRNGSELRIDDVSWLKLQPRPSTTSPTPSGAQTPPIRKKSGEIVKSSLKSRKHPFHSDLSIITAPSTSKSEPATPNKSVHFDRQLEKVKLFLAEQKPTAVSRDGSPTDTSGTDSDFPSFIYGSDEDKKKDLVMHLGNFPSVTPKDADVALEELTLSKETKTIDGKIRVRNLAFEKWIAIRFTFDWWQTTSEVTGKYVESLEAGFDRFSFSIRLNDILAKIEEKTMFLAVRYTVAGKEIWDNNGGENYQAKFSWVKPSPSKSEPNNSAQVGISDLKNRLEQVAKGRETIGSFLAQSVKRSTSDSSAPFSLKSEASLSSRYTFANSAKTPWKASDPVTPAYHARTSTYPPNVPSPNSIPWPTKRSTLPRSSPRTSFLQDPRSLTRGSPRLTDDEELRPVIRQMDDSDEDKPFKVPSRRNHQRGYFDIGLSSVSSLKKTPPGSPRDTTPALRLLSPSPEVPSIPRFVSCAPAEEHDSSPVGMPADLLSPWPPFRRVLSGASDESTPSITSPSDSSRSCSPSPEPSLPFDLPSFNSGLVDERQMSPSNYSAFLNRFCFYTGSDSILDISADAVPRSHSASSIEGYLHSPPREEPFTPPFSPNGSHSHTRSPSFDDIIRSGSSTPTQRSLTSR</sequence>
<evidence type="ECO:0000313" key="3">
    <source>
        <dbReference type="EMBL" id="KDQ59688.1"/>
    </source>
</evidence>
<feature type="region of interest" description="Disordered" evidence="1">
    <location>
        <begin position="535"/>
        <end position="649"/>
    </location>
</feature>
<dbReference type="GO" id="GO:0008157">
    <property type="term" value="F:protein phosphatase 1 binding"/>
    <property type="evidence" value="ECO:0007669"/>
    <property type="project" value="TreeGrafter"/>
</dbReference>
<gene>
    <name evidence="3" type="ORF">JAAARDRAFT_46367</name>
</gene>
<feature type="region of interest" description="Disordered" evidence="1">
    <location>
        <begin position="1"/>
        <end position="252"/>
    </location>
</feature>
<feature type="compositionally biased region" description="Low complexity" evidence="1">
    <location>
        <begin position="86"/>
        <end position="98"/>
    </location>
</feature>